<evidence type="ECO:0000256" key="2">
    <source>
        <dbReference type="ARBA" id="ARBA00022737"/>
    </source>
</evidence>
<evidence type="ECO:0008006" key="5">
    <source>
        <dbReference type="Google" id="ProtNLM"/>
    </source>
</evidence>
<dbReference type="SUPFAM" id="SSF52058">
    <property type="entry name" value="L domain-like"/>
    <property type="match status" value="1"/>
</dbReference>
<dbReference type="Gene3D" id="3.80.10.10">
    <property type="entry name" value="Ribonuclease Inhibitor"/>
    <property type="match status" value="1"/>
</dbReference>
<dbReference type="InterPro" id="IPR003591">
    <property type="entry name" value="Leu-rich_rpt_typical-subtyp"/>
</dbReference>
<dbReference type="EMBL" id="JTDY01010602">
    <property type="protein sequence ID" value="KOB58161.1"/>
    <property type="molecule type" value="Genomic_DNA"/>
</dbReference>
<dbReference type="Pfam" id="PF13855">
    <property type="entry name" value="LRR_8"/>
    <property type="match status" value="1"/>
</dbReference>
<keyword evidence="4" id="KW-1185">Reference proteome</keyword>
<dbReference type="InterPro" id="IPR050216">
    <property type="entry name" value="LRR_domain-containing"/>
</dbReference>
<dbReference type="GO" id="GO:0005737">
    <property type="term" value="C:cytoplasm"/>
    <property type="evidence" value="ECO:0007669"/>
    <property type="project" value="TreeGrafter"/>
</dbReference>
<dbReference type="InterPro" id="IPR032675">
    <property type="entry name" value="LRR_dom_sf"/>
</dbReference>
<gene>
    <name evidence="3" type="ORF">OBRU01_25490</name>
</gene>
<dbReference type="STRING" id="104452.A0A0L7K511"/>
<dbReference type="PANTHER" id="PTHR48051:SF1">
    <property type="entry name" value="RAS SUPPRESSOR PROTEIN 1"/>
    <property type="match status" value="1"/>
</dbReference>
<dbReference type="PANTHER" id="PTHR48051">
    <property type="match status" value="1"/>
</dbReference>
<dbReference type="AlphaFoldDB" id="A0A0L7K511"/>
<dbReference type="SMART" id="SM00369">
    <property type="entry name" value="LRR_TYP"/>
    <property type="match status" value="4"/>
</dbReference>
<name>A0A0L7K511_OPEBR</name>
<protein>
    <recommendedName>
        <fullName evidence="5">Leucine-rich repeat-containing protein 27</fullName>
    </recommendedName>
</protein>
<evidence type="ECO:0000256" key="1">
    <source>
        <dbReference type="ARBA" id="ARBA00022614"/>
    </source>
</evidence>
<comment type="caution">
    <text evidence="3">The sequence shown here is derived from an EMBL/GenBank/DDBJ whole genome shotgun (WGS) entry which is preliminary data.</text>
</comment>
<proteinExistence type="predicted"/>
<reference evidence="3 4" key="1">
    <citation type="journal article" date="2015" name="Genome Biol. Evol.">
        <title>The genome of winter moth (Operophtera brumata) provides a genomic perspective on sexual dimorphism and phenology.</title>
        <authorList>
            <person name="Derks M.F."/>
            <person name="Smit S."/>
            <person name="Salis L."/>
            <person name="Schijlen E."/>
            <person name="Bossers A."/>
            <person name="Mateman C."/>
            <person name="Pijl A.S."/>
            <person name="de Ridder D."/>
            <person name="Groenen M.A."/>
            <person name="Visser M.E."/>
            <person name="Megens H.J."/>
        </authorList>
    </citation>
    <scope>NUCLEOTIDE SEQUENCE [LARGE SCALE GENOMIC DNA]</scope>
    <source>
        <strain evidence="3">WM2013NL</strain>
        <tissue evidence="3">Head and thorax</tissue>
    </source>
</reference>
<feature type="non-terminal residue" evidence="3">
    <location>
        <position position="337"/>
    </location>
</feature>
<evidence type="ECO:0000313" key="4">
    <source>
        <dbReference type="Proteomes" id="UP000037510"/>
    </source>
</evidence>
<organism evidence="3 4">
    <name type="scientific">Operophtera brumata</name>
    <name type="common">Winter moth</name>
    <name type="synonym">Phalaena brumata</name>
    <dbReference type="NCBI Taxonomy" id="104452"/>
    <lineage>
        <taxon>Eukaryota</taxon>
        <taxon>Metazoa</taxon>
        <taxon>Ecdysozoa</taxon>
        <taxon>Arthropoda</taxon>
        <taxon>Hexapoda</taxon>
        <taxon>Insecta</taxon>
        <taxon>Pterygota</taxon>
        <taxon>Neoptera</taxon>
        <taxon>Endopterygota</taxon>
        <taxon>Lepidoptera</taxon>
        <taxon>Glossata</taxon>
        <taxon>Ditrysia</taxon>
        <taxon>Geometroidea</taxon>
        <taxon>Geometridae</taxon>
        <taxon>Larentiinae</taxon>
        <taxon>Operophtera</taxon>
    </lineage>
</organism>
<dbReference type="InterPro" id="IPR001611">
    <property type="entry name" value="Leu-rich_rpt"/>
</dbReference>
<evidence type="ECO:0000313" key="3">
    <source>
        <dbReference type="EMBL" id="KOB58161.1"/>
    </source>
</evidence>
<dbReference type="Proteomes" id="UP000037510">
    <property type="component" value="Unassembled WGS sequence"/>
</dbReference>
<keyword evidence="2" id="KW-0677">Repeat</keyword>
<accession>A0A0L7K511</accession>
<sequence>MSEATNASFPLNIYEEVLNEETICDCSSQGLDTTPKIENKILCVLYLQNNKIKTLPDDFFPSLPSLMYLDLRDNQLTDIPKTIQNHPTLTHLLLQNNKLTSLPYELGSVATLKVLQLNGNPLTFPPREILNAGFSKVKIFLHDKFIENMFEKTQSVLSEDTRSNFDENTSYGHDVVSYNSVIDGEKLKNLTIQFNEKDSEDSDEEYYGKVKGKCPKLAKSRHMTLPTHFQSAKYLRPLCVDTDDEHYERAKQAHLKDLAIKKHKEFLATNIERDLPDKYRKKLIRKCKPIAPRKSNNDVHLALKIKQLFENLEAIDLNREGMTPRTEQKVLMNEIHK</sequence>
<keyword evidence="1" id="KW-0433">Leucine-rich repeat</keyword>
<dbReference type="PROSITE" id="PS51450">
    <property type="entry name" value="LRR"/>
    <property type="match status" value="2"/>
</dbReference>